<evidence type="ECO:0000313" key="1">
    <source>
        <dbReference type="EMBL" id="MBC6498421.1"/>
    </source>
</evidence>
<organism evidence="1 2">
    <name type="scientific">Weissella confusa</name>
    <name type="common">Lactobacillus confusus</name>
    <dbReference type="NCBI Taxonomy" id="1583"/>
    <lineage>
        <taxon>Bacteria</taxon>
        <taxon>Bacillati</taxon>
        <taxon>Bacillota</taxon>
        <taxon>Bacilli</taxon>
        <taxon>Lactobacillales</taxon>
        <taxon>Lactobacillaceae</taxon>
        <taxon>Weissella</taxon>
    </lineage>
</organism>
<evidence type="ECO:0000313" key="2">
    <source>
        <dbReference type="Proteomes" id="UP000650485"/>
    </source>
</evidence>
<accession>A0A923NES5</accession>
<name>A0A923NES5_WEICO</name>
<dbReference type="EMBL" id="JACSZT010000004">
    <property type="protein sequence ID" value="MBC6498421.1"/>
    <property type="molecule type" value="Genomic_DNA"/>
</dbReference>
<gene>
    <name evidence="1" type="ORF">H7R52_05450</name>
</gene>
<protein>
    <submittedName>
        <fullName evidence="1">Uncharacterized protein</fullName>
    </submittedName>
</protein>
<reference evidence="1" key="1">
    <citation type="submission" date="2020-08" db="EMBL/GenBank/DDBJ databases">
        <title>Complete genome sequence of Weissella confusa strain FS54 provides insights into metabolic potential.</title>
        <authorList>
            <person name="Fhoula I."/>
            <person name="Najjari A."/>
            <person name="Lekired A."/>
            <person name="Bessrour-Aouam N."/>
            <person name="Jaballah S."/>
            <person name="Klibi N."/>
            <person name="Ouzari H.-I."/>
        </authorList>
    </citation>
    <scope>NUCLEOTIDE SEQUENCE</scope>
    <source>
        <strain evidence="1">FS54</strain>
    </source>
</reference>
<dbReference type="Proteomes" id="UP000650485">
    <property type="component" value="Unassembled WGS sequence"/>
</dbReference>
<proteinExistence type="predicted"/>
<comment type="caution">
    <text evidence="1">The sequence shown here is derived from an EMBL/GenBank/DDBJ whole genome shotgun (WGS) entry which is preliminary data.</text>
</comment>
<sequence>MKKGYDKIVYVVATLLVAILMSAYADGQSNGTTRTKTATSESTTGLLKGMVSN</sequence>
<dbReference type="AlphaFoldDB" id="A0A923NES5"/>